<feature type="coiled-coil region" evidence="1">
    <location>
        <begin position="871"/>
        <end position="914"/>
    </location>
</feature>
<feature type="compositionally biased region" description="Low complexity" evidence="2">
    <location>
        <begin position="1029"/>
        <end position="1056"/>
    </location>
</feature>
<organism evidence="3 4">
    <name type="scientific">Penicillium daleae</name>
    <dbReference type="NCBI Taxonomy" id="63821"/>
    <lineage>
        <taxon>Eukaryota</taxon>
        <taxon>Fungi</taxon>
        <taxon>Dikarya</taxon>
        <taxon>Ascomycota</taxon>
        <taxon>Pezizomycotina</taxon>
        <taxon>Eurotiomycetes</taxon>
        <taxon>Eurotiomycetidae</taxon>
        <taxon>Eurotiales</taxon>
        <taxon>Aspergillaceae</taxon>
        <taxon>Penicillium</taxon>
    </lineage>
</organism>
<feature type="compositionally biased region" description="Pro residues" evidence="2">
    <location>
        <begin position="979"/>
        <end position="993"/>
    </location>
</feature>
<feature type="compositionally biased region" description="Low complexity" evidence="2">
    <location>
        <begin position="424"/>
        <end position="438"/>
    </location>
</feature>
<feature type="compositionally biased region" description="Polar residues" evidence="2">
    <location>
        <begin position="650"/>
        <end position="660"/>
    </location>
</feature>
<dbReference type="RefSeq" id="XP_056762847.1">
    <property type="nucleotide sequence ID" value="XM_056913998.1"/>
</dbReference>
<keyword evidence="4" id="KW-1185">Reference proteome</keyword>
<reference evidence="3" key="1">
    <citation type="submission" date="2022-12" db="EMBL/GenBank/DDBJ databases">
        <authorList>
            <person name="Petersen C."/>
        </authorList>
    </citation>
    <scope>NUCLEOTIDE SEQUENCE</scope>
    <source>
        <strain evidence="3">IBT 16125</strain>
    </source>
</reference>
<feature type="compositionally biased region" description="Low complexity" evidence="2">
    <location>
        <begin position="326"/>
        <end position="335"/>
    </location>
</feature>
<feature type="compositionally biased region" description="Polar residues" evidence="2">
    <location>
        <begin position="703"/>
        <end position="723"/>
    </location>
</feature>
<sequence>MPPRLRSKPYGPNSPNAVQGLPDPAPRRRRATRSASAQPQEDQPAPPVREPKTRKTRGKAASRGKKKATRQTSPPPSPAEDPQPEQLEGDETTSGAVVQELSVKVESPDVELGVIQEHDEPHGANADEPTVAQMQDFLAQESRNPSEGPSADQSVAEQTRPDLEIQEQAATPSVEIPVTVLPSIEPSDPELTTPTPGVCELPSFISLRFPPCVFLPHPSTPRASTPSISTKEPSNQHRSWFMSKLRSFSSLCTRSHAAPVVSSAASAPSATITAPAVRWSLEIPVFNLNMGHPESALDDIELMSIIRAVRTAGTVPSRRSHRRPRTSPSPSSEQSRVLRAQGATPIHRSRTSYASRSTSRRIESRGSLGRTLYRLPQLLSFSNRPELQDDSGEETNLLDEQDSLNLPPATSVPEATPPSTPKRATAATPVAPMTAPAAGTDVSPGWSRWIFNGVSRRWTVLRGRFTHDHDNENENQPAVAEPTVPNVAASSTEPVLAAPVTTLKPSPAGVLGPSISPKAQRMAPLLRGPPSPLPRVAPLPRPRRRSMSFVDTRTLLAADGSPSSSDAYSHETQREFVKRRQAARVALEKQKQEAKSREITAAQFAAAAAAAAAHEAARWKQYASSNTPTLPRPFPVTPNKPINQAPLPTPASQIDSGSRSRASEVAAAQTANPRKRSRGFGLDEDDLAVHEEDFTPEEWETLKAQQQKRTQQSVRRQSTTSHPTEPPIRTPGFIPNRRGTLAPPDLSPIDSSRLLTDPDSPSDPQTPPASTQPLETREAQKAASHSRSNSSHTTTAQSRASSSSQTGMILNGVFVPEHQLPNCDLSTQGAWRRTPSTLPDLSWLHRIPTTSKERREKRNKPSAYFSYLRSFTQAREELRRTEGAALQAEAEDAKKQAARRKAREIAQNEEINRRWRSQRRESGASVASPSVRFAERLETSRSIEEFALAASSPIPSPRLPTPPRPAIKRKRASEASDPCSPPSPSPKPPSPPRPVKRSRTFEAPDPYASSSSSPKTPLPPVKRSRTFEAPDPYASSSSSSASSASPPSRSPYDAASFFASLRPQPHSPQGGPYVGTDANRPTPQLAAIQDSELGTEAIEAQDPSPLSRARNKAELFKPKTPSRLRESTRIPNSTASTPSAPGLSSPSFNGVSLNNTPLRSDPMSIDGSSFLANPVATPPGNQVSTADIISTDARREDVAPLGPGAFASDPLKAPETDIRASSTAAALNTTESAVNEAVPSLADDVAWLSEILPNGNFDELQWPPRRRHAEVLNICPEAEAIVEQSWPEKGADLVKYFENMFEAYKAAPDEFVVAL</sequence>
<dbReference type="EMBL" id="JAPVEA010000008">
    <property type="protein sequence ID" value="KAJ5439618.1"/>
    <property type="molecule type" value="Genomic_DNA"/>
</dbReference>
<dbReference type="GeneID" id="81604241"/>
<evidence type="ECO:0000256" key="1">
    <source>
        <dbReference type="SAM" id="Coils"/>
    </source>
</evidence>
<feature type="region of interest" description="Disordered" evidence="2">
    <location>
        <begin position="1"/>
        <end position="158"/>
    </location>
</feature>
<feature type="compositionally biased region" description="Basic residues" evidence="2">
    <location>
        <begin position="52"/>
        <end position="69"/>
    </location>
</feature>
<feature type="compositionally biased region" description="Low complexity" evidence="2">
    <location>
        <begin position="757"/>
        <end position="773"/>
    </location>
</feature>
<feature type="region of interest" description="Disordered" evidence="2">
    <location>
        <begin position="701"/>
        <end position="805"/>
    </location>
</feature>
<comment type="caution">
    <text evidence="3">The sequence shown here is derived from an EMBL/GenBank/DDBJ whole genome shotgun (WGS) entry which is preliminary data.</text>
</comment>
<feature type="compositionally biased region" description="Low complexity" evidence="2">
    <location>
        <begin position="1004"/>
        <end position="1015"/>
    </location>
</feature>
<reference evidence="3" key="2">
    <citation type="journal article" date="2023" name="IMA Fungus">
        <title>Comparative genomic study of the Penicillium genus elucidates a diverse pangenome and 15 lateral gene transfer events.</title>
        <authorList>
            <person name="Petersen C."/>
            <person name="Sorensen T."/>
            <person name="Nielsen M.R."/>
            <person name="Sondergaard T.E."/>
            <person name="Sorensen J.L."/>
            <person name="Fitzpatrick D.A."/>
            <person name="Frisvad J.C."/>
            <person name="Nielsen K.L."/>
        </authorList>
    </citation>
    <scope>NUCLEOTIDE SEQUENCE</scope>
    <source>
        <strain evidence="3">IBT 16125</strain>
    </source>
</reference>
<gene>
    <name evidence="3" type="ORF">N7458_010616</name>
</gene>
<proteinExistence type="predicted"/>
<feature type="region of interest" description="Disordered" evidence="2">
    <location>
        <begin position="622"/>
        <end position="683"/>
    </location>
</feature>
<feature type="region of interest" description="Disordered" evidence="2">
    <location>
        <begin position="948"/>
        <end position="1184"/>
    </location>
</feature>
<feature type="compositionally biased region" description="Polar residues" evidence="2">
    <location>
        <begin position="1129"/>
        <end position="1158"/>
    </location>
</feature>
<feature type="compositionally biased region" description="Low complexity" evidence="2">
    <location>
        <begin position="782"/>
        <end position="805"/>
    </location>
</feature>
<feature type="region of interest" description="Disordered" evidence="2">
    <location>
        <begin position="313"/>
        <end position="365"/>
    </location>
</feature>
<dbReference type="Proteomes" id="UP001213681">
    <property type="component" value="Unassembled WGS sequence"/>
</dbReference>
<feature type="compositionally biased region" description="Pro residues" evidence="2">
    <location>
        <begin position="954"/>
        <end position="965"/>
    </location>
</feature>
<keyword evidence="1" id="KW-0175">Coiled coil</keyword>
<feature type="compositionally biased region" description="Basic and acidic residues" evidence="2">
    <location>
        <begin position="1111"/>
        <end position="1128"/>
    </location>
</feature>
<protein>
    <submittedName>
        <fullName evidence="3">Uncharacterized protein</fullName>
    </submittedName>
</protein>
<feature type="compositionally biased region" description="Polar residues" evidence="2">
    <location>
        <begin position="141"/>
        <end position="157"/>
    </location>
</feature>
<name>A0AAD6FZ79_9EURO</name>
<evidence type="ECO:0000256" key="2">
    <source>
        <dbReference type="SAM" id="MobiDB-lite"/>
    </source>
</evidence>
<accession>A0AAD6FZ79</accession>
<evidence type="ECO:0000313" key="4">
    <source>
        <dbReference type="Proteomes" id="UP001213681"/>
    </source>
</evidence>
<feature type="region of interest" description="Disordered" evidence="2">
    <location>
        <begin position="402"/>
        <end position="440"/>
    </location>
</feature>
<evidence type="ECO:0000313" key="3">
    <source>
        <dbReference type="EMBL" id="KAJ5439618.1"/>
    </source>
</evidence>